<proteinExistence type="predicted"/>
<sequence>MQISQRTGGPREPGTFPIIDLQYELGVGGPIQVAHKQIFLRAEHGLLFLFPTDPDVPDREWFVNIDRIVKADYVATVSFDSGDFS</sequence>
<gene>
    <name evidence="1" type="primary">40</name>
    <name evidence="1" type="ORF">SEA_ARCHIMEDES_40</name>
</gene>
<dbReference type="Proteomes" id="UP000516653">
    <property type="component" value="Segment"/>
</dbReference>
<dbReference type="RefSeq" id="YP_010049649.1">
    <property type="nucleotide sequence ID" value="NC_054392.1"/>
</dbReference>
<accession>A0A7L7SI09</accession>
<protein>
    <submittedName>
        <fullName evidence="1">Uncharacterized protein</fullName>
    </submittedName>
</protein>
<evidence type="ECO:0000313" key="2">
    <source>
        <dbReference type="Proteomes" id="UP000516653"/>
    </source>
</evidence>
<name>A0A7L7SI09_9CAUD</name>
<dbReference type="EMBL" id="MT771339">
    <property type="protein sequence ID" value="QOC55740.1"/>
    <property type="molecule type" value="Genomic_DNA"/>
</dbReference>
<dbReference type="GeneID" id="63742968"/>
<dbReference type="KEGG" id="vg:63742968"/>
<keyword evidence="2" id="KW-1185">Reference proteome</keyword>
<evidence type="ECO:0000313" key="1">
    <source>
        <dbReference type="EMBL" id="QOC55740.1"/>
    </source>
</evidence>
<organism evidence="1 2">
    <name type="scientific">Gordonia phage Archimedes</name>
    <dbReference type="NCBI Taxonomy" id="2759389"/>
    <lineage>
        <taxon>Viruses</taxon>
        <taxon>Duplodnaviria</taxon>
        <taxon>Heunggongvirae</taxon>
        <taxon>Uroviricota</taxon>
        <taxon>Caudoviricetes</taxon>
        <taxon>Archimedesvirus</taxon>
        <taxon>Archimedesvirus archimedes</taxon>
    </lineage>
</organism>
<reference evidence="1 2" key="1">
    <citation type="submission" date="2020-07" db="EMBL/GenBank/DDBJ databases">
        <authorList>
            <person name="Buterbaugh K.M."/>
            <person name="Dean A.J."/>
            <person name="Durmis N.D."/>
            <person name="Gonzalez I.M."/>
            <person name="Kowalski E.M."/>
            <person name="Mundorff O.G."/>
            <person name="Vimal D."/>
            <person name="Chamarti P.R."/>
            <person name="Xu J."/>
            <person name="Butela K.A."/>
            <person name="Garlena R.A."/>
            <person name="Russell D.A."/>
            <person name="Pope W.H."/>
            <person name="Jacobs-Sera D."/>
            <person name="Hatfull G.F."/>
        </authorList>
    </citation>
    <scope>NUCLEOTIDE SEQUENCE [LARGE SCALE GENOMIC DNA]</scope>
</reference>